<keyword evidence="5" id="KW-0234">DNA repair</keyword>
<comment type="similarity">
    <text evidence="6">Belongs to the Vsr family.</text>
</comment>
<evidence type="ECO:0000313" key="9">
    <source>
        <dbReference type="Proteomes" id="UP001592528"/>
    </source>
</evidence>
<evidence type="ECO:0000313" key="8">
    <source>
        <dbReference type="EMBL" id="MFC1400260.1"/>
    </source>
</evidence>
<dbReference type="RefSeq" id="WP_084713680.1">
    <property type="nucleotide sequence ID" value="NZ_JBHEZZ010000001.1"/>
</dbReference>
<comment type="caution">
    <text evidence="8">The sequence shown here is derived from an EMBL/GenBank/DDBJ whole genome shotgun (WGS) entry which is preliminary data.</text>
</comment>
<evidence type="ECO:0000256" key="3">
    <source>
        <dbReference type="ARBA" id="ARBA00022763"/>
    </source>
</evidence>
<keyword evidence="1" id="KW-0540">Nuclease</keyword>
<dbReference type="GO" id="GO:0004519">
    <property type="term" value="F:endonuclease activity"/>
    <property type="evidence" value="ECO:0007669"/>
    <property type="project" value="UniProtKB-KW"/>
</dbReference>
<keyword evidence="2 8" id="KW-0255">Endonuclease</keyword>
<dbReference type="SUPFAM" id="SSF52980">
    <property type="entry name" value="Restriction endonuclease-like"/>
    <property type="match status" value="1"/>
</dbReference>
<accession>A0ABV6UFN9</accession>
<evidence type="ECO:0000256" key="7">
    <source>
        <dbReference type="SAM" id="MobiDB-lite"/>
    </source>
</evidence>
<evidence type="ECO:0000256" key="2">
    <source>
        <dbReference type="ARBA" id="ARBA00022759"/>
    </source>
</evidence>
<name>A0ABV6UFN9_9ACTN</name>
<dbReference type="Gene3D" id="3.40.960.10">
    <property type="entry name" value="VSR Endonuclease"/>
    <property type="match status" value="1"/>
</dbReference>
<evidence type="ECO:0000256" key="6">
    <source>
        <dbReference type="ARBA" id="ARBA00029466"/>
    </source>
</evidence>
<keyword evidence="4" id="KW-0378">Hydrolase</keyword>
<gene>
    <name evidence="8" type="ORF">ACEZDJ_03045</name>
</gene>
<dbReference type="InterPro" id="IPR004603">
    <property type="entry name" value="DNA_mismatch_endonuc_vsr"/>
</dbReference>
<evidence type="ECO:0000256" key="4">
    <source>
        <dbReference type="ARBA" id="ARBA00022801"/>
    </source>
</evidence>
<keyword evidence="9" id="KW-1185">Reference proteome</keyword>
<feature type="region of interest" description="Disordered" evidence="7">
    <location>
        <begin position="1"/>
        <end position="20"/>
    </location>
</feature>
<dbReference type="Proteomes" id="UP001592528">
    <property type="component" value="Unassembled WGS sequence"/>
</dbReference>
<dbReference type="EMBL" id="JBHEZZ010000001">
    <property type="protein sequence ID" value="MFC1400260.1"/>
    <property type="molecule type" value="Genomic_DNA"/>
</dbReference>
<dbReference type="InterPro" id="IPR011335">
    <property type="entry name" value="Restrct_endonuc-II-like"/>
</dbReference>
<organism evidence="8 9">
    <name type="scientific">Streptacidiphilus cavernicola</name>
    <dbReference type="NCBI Taxonomy" id="3342716"/>
    <lineage>
        <taxon>Bacteria</taxon>
        <taxon>Bacillati</taxon>
        <taxon>Actinomycetota</taxon>
        <taxon>Actinomycetes</taxon>
        <taxon>Kitasatosporales</taxon>
        <taxon>Streptomycetaceae</taxon>
        <taxon>Streptacidiphilus</taxon>
    </lineage>
</organism>
<protein>
    <submittedName>
        <fullName evidence="8">Very short patch repair endonuclease</fullName>
    </submittedName>
</protein>
<sequence length="155" mass="17446">MTGTPKTAGTAWTAPEGSWASSAARRRNMQAIRSRDTAPELALRSLVHAAGLRYRVAAKPLPGMRRTADLLFRPTRVAVFVDGCYWHGCPEHFVPPRTNPGYWREKIGRNVQRDRDTDARLAEAGWLVLRFWEHQPAVLCAAEVVTAVNERRGQR</sequence>
<dbReference type="CDD" id="cd00221">
    <property type="entry name" value="Vsr"/>
    <property type="match status" value="1"/>
</dbReference>
<proteinExistence type="inferred from homology"/>
<dbReference type="Pfam" id="PF03852">
    <property type="entry name" value="Vsr"/>
    <property type="match status" value="1"/>
</dbReference>
<keyword evidence="3" id="KW-0227">DNA damage</keyword>
<dbReference type="NCBIfam" id="TIGR00632">
    <property type="entry name" value="vsr"/>
    <property type="match status" value="1"/>
</dbReference>
<evidence type="ECO:0000256" key="1">
    <source>
        <dbReference type="ARBA" id="ARBA00022722"/>
    </source>
</evidence>
<evidence type="ECO:0000256" key="5">
    <source>
        <dbReference type="ARBA" id="ARBA00023204"/>
    </source>
</evidence>
<reference evidence="8 9" key="1">
    <citation type="submission" date="2024-09" db="EMBL/GenBank/DDBJ databases">
        <authorList>
            <person name="Lee S.D."/>
        </authorList>
    </citation>
    <scope>NUCLEOTIDE SEQUENCE [LARGE SCALE GENOMIC DNA]</scope>
    <source>
        <strain evidence="8 9">N1-5</strain>
    </source>
</reference>